<proteinExistence type="predicted"/>
<evidence type="ECO:0000313" key="3">
    <source>
        <dbReference type="EMBL" id="KAJ8598794.1"/>
    </source>
</evidence>
<evidence type="ECO:0000313" key="4">
    <source>
        <dbReference type="Proteomes" id="UP001230188"/>
    </source>
</evidence>
<comment type="caution">
    <text evidence="3">The sequence shown here is derived from an EMBL/GenBank/DDBJ whole genome shotgun (WGS) entry which is preliminary data.</text>
</comment>
<feature type="chain" id="PRO_5042165232" evidence="2">
    <location>
        <begin position="23"/>
        <end position="551"/>
    </location>
</feature>
<keyword evidence="2" id="KW-0732">Signal</keyword>
<gene>
    <name evidence="3" type="ORF">CTAYLR_008640</name>
</gene>
<dbReference type="AlphaFoldDB" id="A0AAD7U6Q5"/>
<dbReference type="Proteomes" id="UP001230188">
    <property type="component" value="Unassembled WGS sequence"/>
</dbReference>
<organism evidence="3 4">
    <name type="scientific">Chrysophaeum taylorii</name>
    <dbReference type="NCBI Taxonomy" id="2483200"/>
    <lineage>
        <taxon>Eukaryota</taxon>
        <taxon>Sar</taxon>
        <taxon>Stramenopiles</taxon>
        <taxon>Ochrophyta</taxon>
        <taxon>Pelagophyceae</taxon>
        <taxon>Pelagomonadales</taxon>
        <taxon>Pelagomonadaceae</taxon>
        <taxon>Chrysophaeum</taxon>
    </lineage>
</organism>
<sequence>MEAWLRAALVVLAVGAWQLGQGPNRNWIQHVAQRRREVAVGSWSRRVATWAKEEDDDAAEDLDERRRDELTVPLSESVRWLPQEAWIENWEQDDRAAYDEELELPLVAVDAPLLPTGTHWIAVTDVFLEKLYDEILLSGGRRFVVTLGERDQRGELAKGILSSVDDELEYAYNVAAMDGQAAEGSTPIADESGDVRLAETGCVLYLTDVKDNEAGTRVCEHTVQAQRVRIRKVVQEGGRMYCRASVVRDKETEPAFTETLPCGQTDDDDDDEATTTFAAMIARLESINGSIQELLHALSTRRQQQQRKSLEAAAARVDTSSLEARPQRKKKKNSNNLLINKGASTTNEPPYERLVLEELAEIAKLQKRLDEDVCFREEAIGALGAGVGSGVGSLWHLANSCWLSYLKARATTRARRIYAELHDRLVEFLARTGRLPPEFFAGREGLVLAEHKPEFALSVSELPSELQRDLLRLKARVADELEPIIGQHKAAQLLLEAPNHEARCHAFASLLRSEKRRLQARAALRNALAPLPSASQPRSSFYPRGELSDDF</sequence>
<dbReference type="EMBL" id="JAQMWT010000642">
    <property type="protein sequence ID" value="KAJ8598794.1"/>
    <property type="molecule type" value="Genomic_DNA"/>
</dbReference>
<reference evidence="3" key="1">
    <citation type="submission" date="2023-01" db="EMBL/GenBank/DDBJ databases">
        <title>Metagenome sequencing of chrysophaentin producing Chrysophaeum taylorii.</title>
        <authorList>
            <person name="Davison J."/>
            <person name="Bewley C."/>
        </authorList>
    </citation>
    <scope>NUCLEOTIDE SEQUENCE</scope>
    <source>
        <strain evidence="3">NIES-1699</strain>
    </source>
</reference>
<keyword evidence="4" id="KW-1185">Reference proteome</keyword>
<feature type="region of interest" description="Disordered" evidence="1">
    <location>
        <begin position="306"/>
        <end position="345"/>
    </location>
</feature>
<name>A0AAD7U6Q5_9STRA</name>
<feature type="signal peptide" evidence="2">
    <location>
        <begin position="1"/>
        <end position="22"/>
    </location>
</feature>
<evidence type="ECO:0000256" key="2">
    <source>
        <dbReference type="SAM" id="SignalP"/>
    </source>
</evidence>
<protein>
    <submittedName>
        <fullName evidence="3">Uncharacterized protein</fullName>
    </submittedName>
</protein>
<evidence type="ECO:0000256" key="1">
    <source>
        <dbReference type="SAM" id="MobiDB-lite"/>
    </source>
</evidence>
<feature type="region of interest" description="Disordered" evidence="1">
    <location>
        <begin position="532"/>
        <end position="551"/>
    </location>
</feature>
<accession>A0AAD7U6Q5</accession>